<dbReference type="Gene3D" id="2.30.110.10">
    <property type="entry name" value="Electron Transport, Fmn-binding Protein, Chain A"/>
    <property type="match status" value="1"/>
</dbReference>
<sequence>MATWSEFVEEAPRVSEIFQRRHAATGNLCLLATVRADGSPRISPIEPRVFEGRLLLVGMPHTTKFADLARDGRFCLHTATVDPHVGEGDVKLFGTVRDDQDRALHQRFANALFAESGFDLRGQEFDPFYVAELTGGSSVTIDDGALLVTIWKPGEGERVVRKS</sequence>
<accession>A0A239LJK8</accession>
<reference evidence="2 3" key="1">
    <citation type="submission" date="2017-06" db="EMBL/GenBank/DDBJ databases">
        <authorList>
            <person name="Kim H.J."/>
            <person name="Triplett B.A."/>
        </authorList>
    </citation>
    <scope>NUCLEOTIDE SEQUENCE [LARGE SCALE GENOMIC DNA]</scope>
    <source>
        <strain evidence="2 3">CGMCC 4.5593</strain>
    </source>
</reference>
<evidence type="ECO:0000313" key="2">
    <source>
        <dbReference type="EMBL" id="SNT30013.1"/>
    </source>
</evidence>
<dbReference type="Proteomes" id="UP000198362">
    <property type="component" value="Unassembled WGS sequence"/>
</dbReference>
<keyword evidence="3" id="KW-1185">Reference proteome</keyword>
<organism evidence="2 3">
    <name type="scientific">Asanoa hainanensis</name>
    <dbReference type="NCBI Taxonomy" id="560556"/>
    <lineage>
        <taxon>Bacteria</taxon>
        <taxon>Bacillati</taxon>
        <taxon>Actinomycetota</taxon>
        <taxon>Actinomycetes</taxon>
        <taxon>Micromonosporales</taxon>
        <taxon>Micromonosporaceae</taxon>
        <taxon>Asanoa</taxon>
    </lineage>
</organism>
<dbReference type="AlphaFoldDB" id="A0A239LJK8"/>
<protein>
    <submittedName>
        <fullName evidence="2">Pyridoxamine 5'-phosphate oxidase</fullName>
    </submittedName>
</protein>
<dbReference type="RefSeq" id="WP_089248158.1">
    <property type="nucleotide sequence ID" value="NZ_FZPH01000004.1"/>
</dbReference>
<dbReference type="Pfam" id="PF01243">
    <property type="entry name" value="PNPOx_N"/>
    <property type="match status" value="1"/>
</dbReference>
<name>A0A239LJK8_9ACTN</name>
<dbReference type="EMBL" id="FZPH01000004">
    <property type="protein sequence ID" value="SNT30013.1"/>
    <property type="molecule type" value="Genomic_DNA"/>
</dbReference>
<proteinExistence type="predicted"/>
<feature type="domain" description="Pyridoxamine 5'-phosphate oxidase N-terminal" evidence="1">
    <location>
        <begin position="27"/>
        <end position="110"/>
    </location>
</feature>
<dbReference type="InterPro" id="IPR011576">
    <property type="entry name" value="Pyridox_Oxase_N"/>
</dbReference>
<gene>
    <name evidence="2" type="ORF">SAMN05421812_104343</name>
</gene>
<dbReference type="InterPro" id="IPR012349">
    <property type="entry name" value="Split_barrel_FMN-bd"/>
</dbReference>
<evidence type="ECO:0000259" key="1">
    <source>
        <dbReference type="Pfam" id="PF01243"/>
    </source>
</evidence>
<dbReference type="SUPFAM" id="SSF50475">
    <property type="entry name" value="FMN-binding split barrel"/>
    <property type="match status" value="1"/>
</dbReference>
<evidence type="ECO:0000313" key="3">
    <source>
        <dbReference type="Proteomes" id="UP000198362"/>
    </source>
</evidence>
<dbReference type="OrthoDB" id="5115613at2"/>